<dbReference type="AlphaFoldDB" id="A0A1Y6E6C3"/>
<feature type="compositionally biased region" description="Polar residues" evidence="14">
    <location>
        <begin position="63"/>
        <end position="84"/>
    </location>
</feature>
<evidence type="ECO:0000256" key="10">
    <source>
        <dbReference type="ARBA" id="ARBA00023186"/>
    </source>
</evidence>
<dbReference type="InterPro" id="IPR028053">
    <property type="entry name" value="Membr_insert_YidC_N"/>
</dbReference>
<keyword evidence="7 13" id="KW-0653">Protein transport</keyword>
<dbReference type="CDD" id="cd20070">
    <property type="entry name" value="5TM_YidC_Alb3"/>
    <property type="match status" value="1"/>
</dbReference>
<evidence type="ECO:0000256" key="3">
    <source>
        <dbReference type="ARBA" id="ARBA00015325"/>
    </source>
</evidence>
<dbReference type="InterPro" id="IPR038221">
    <property type="entry name" value="YidC_periplasmic_sf"/>
</dbReference>
<evidence type="ECO:0000259" key="15">
    <source>
        <dbReference type="Pfam" id="PF02096"/>
    </source>
</evidence>
<dbReference type="RefSeq" id="WP_086433280.1">
    <property type="nucleotide sequence ID" value="NZ_FXWH01000001.1"/>
</dbReference>
<proteinExistence type="inferred from homology"/>
<dbReference type="PRINTS" id="PR01900">
    <property type="entry name" value="YIDCPROTEIN"/>
</dbReference>
<comment type="similarity">
    <text evidence="2 13">Belongs to the OXA1/ALB3/YidC family. Type 1 subfamily.</text>
</comment>
<evidence type="ECO:0000256" key="4">
    <source>
        <dbReference type="ARBA" id="ARBA00022448"/>
    </source>
</evidence>
<name>A0A1Y6E6C3_9GAMM</name>
<gene>
    <name evidence="13" type="primary">yidC</name>
    <name evidence="17" type="ORF">SAMN06297229_0070</name>
</gene>
<comment type="subunit">
    <text evidence="13">Interacts with the Sec translocase complex via SecD. Specifically interacts with transmembrane segments of nascent integral membrane proteins during membrane integration.</text>
</comment>
<keyword evidence="9 13" id="KW-0472">Membrane</keyword>
<comment type="subcellular location">
    <subcellularLocation>
        <location evidence="1">Cell inner membrane</location>
        <topology evidence="1">Multi-pass membrane protein</topology>
    </subcellularLocation>
    <subcellularLocation>
        <location evidence="13">Cell membrane</location>
        <topology evidence="13">Multi-pass membrane protein</topology>
    </subcellularLocation>
</comment>
<protein>
    <recommendedName>
        <fullName evidence="3 13">Membrane protein insertase YidC</fullName>
    </recommendedName>
    <alternativeName>
        <fullName evidence="12 13">Foldase YidC</fullName>
    </alternativeName>
    <alternativeName>
        <fullName evidence="11 13">Membrane integrase YidC</fullName>
    </alternativeName>
    <alternativeName>
        <fullName evidence="13">Membrane protein YidC</fullName>
    </alternativeName>
</protein>
<evidence type="ECO:0000256" key="6">
    <source>
        <dbReference type="ARBA" id="ARBA00022692"/>
    </source>
</evidence>
<feature type="compositionally biased region" description="Low complexity" evidence="14">
    <location>
        <begin position="35"/>
        <end position="47"/>
    </location>
</feature>
<feature type="transmembrane region" description="Helical" evidence="13">
    <location>
        <begin position="510"/>
        <end position="525"/>
    </location>
</feature>
<dbReference type="NCBIfam" id="NF002351">
    <property type="entry name" value="PRK01318.1-1"/>
    <property type="match status" value="1"/>
</dbReference>
<evidence type="ECO:0000256" key="7">
    <source>
        <dbReference type="ARBA" id="ARBA00022927"/>
    </source>
</evidence>
<dbReference type="OrthoDB" id="9780552at2"/>
<evidence type="ECO:0000256" key="13">
    <source>
        <dbReference type="HAMAP-Rule" id="MF_01810"/>
    </source>
</evidence>
<feature type="transmembrane region" description="Helical" evidence="13">
    <location>
        <begin position="433"/>
        <end position="456"/>
    </location>
</feature>
<evidence type="ECO:0000256" key="12">
    <source>
        <dbReference type="ARBA" id="ARBA00033342"/>
    </source>
</evidence>
<dbReference type="Pfam" id="PF02096">
    <property type="entry name" value="60KD_IMP"/>
    <property type="match status" value="1"/>
</dbReference>
<evidence type="ECO:0000256" key="8">
    <source>
        <dbReference type="ARBA" id="ARBA00022989"/>
    </source>
</evidence>
<dbReference type="InterPro" id="IPR001708">
    <property type="entry name" value="YidC/ALB3/OXA1/COX18"/>
</dbReference>
<dbReference type="PANTHER" id="PTHR12428:SF65">
    <property type="entry name" value="CYTOCHROME C OXIDASE ASSEMBLY PROTEIN COX18, MITOCHONDRIAL"/>
    <property type="match status" value="1"/>
</dbReference>
<evidence type="ECO:0000256" key="11">
    <source>
        <dbReference type="ARBA" id="ARBA00033245"/>
    </source>
</evidence>
<dbReference type="NCBIfam" id="TIGR03593">
    <property type="entry name" value="yidC_nterm"/>
    <property type="match status" value="1"/>
</dbReference>
<keyword evidence="5 13" id="KW-1003">Cell membrane</keyword>
<evidence type="ECO:0000256" key="5">
    <source>
        <dbReference type="ARBA" id="ARBA00022475"/>
    </source>
</evidence>
<accession>A0A1Y6E6C3</accession>
<evidence type="ECO:0000256" key="9">
    <source>
        <dbReference type="ARBA" id="ARBA00023136"/>
    </source>
</evidence>
<dbReference type="NCBIfam" id="TIGR03592">
    <property type="entry name" value="yidC_oxa1_cterm"/>
    <property type="match status" value="1"/>
</dbReference>
<dbReference type="HAMAP" id="MF_01810">
    <property type="entry name" value="YidC_type1"/>
    <property type="match status" value="1"/>
</dbReference>
<comment type="function">
    <text evidence="13">Required for the insertion and/or proper folding and/or complex formation of integral membrane proteins into the membrane. Involved in integration of membrane proteins that insert both dependently and independently of the Sec translocase complex, as well as at least some lipoproteins. Aids folding of multispanning membrane proteins.</text>
</comment>
<feature type="region of interest" description="Disordered" evidence="14">
    <location>
        <begin position="35"/>
        <end position="85"/>
    </location>
</feature>
<evidence type="ECO:0000256" key="2">
    <source>
        <dbReference type="ARBA" id="ARBA00010527"/>
    </source>
</evidence>
<dbReference type="Gene3D" id="2.70.98.90">
    <property type="match status" value="1"/>
</dbReference>
<dbReference type="GO" id="GO:0032977">
    <property type="term" value="F:membrane insertase activity"/>
    <property type="evidence" value="ECO:0007669"/>
    <property type="project" value="InterPro"/>
</dbReference>
<keyword evidence="18" id="KW-1185">Reference proteome</keyword>
<evidence type="ECO:0000256" key="14">
    <source>
        <dbReference type="SAM" id="MobiDB-lite"/>
    </source>
</evidence>
<feature type="transmembrane region" description="Helical" evidence="13">
    <location>
        <begin position="367"/>
        <end position="389"/>
    </location>
</feature>
<dbReference type="InterPro" id="IPR028055">
    <property type="entry name" value="YidC/Oxa/ALB_C"/>
</dbReference>
<dbReference type="Proteomes" id="UP000194450">
    <property type="component" value="Unassembled WGS sequence"/>
</dbReference>
<dbReference type="Pfam" id="PF14849">
    <property type="entry name" value="YidC_periplas"/>
    <property type="match status" value="1"/>
</dbReference>
<keyword evidence="10 13" id="KW-0143">Chaperone</keyword>
<dbReference type="GO" id="GO:0015031">
    <property type="term" value="P:protein transport"/>
    <property type="evidence" value="ECO:0007669"/>
    <property type="project" value="UniProtKB-KW"/>
</dbReference>
<sequence length="564" mass="63523">MNSPRTILFIAFLVVTFYLYQNWVIDTAPGVQQQQAQQENAQRSSNQDSSVPQAMTDNDAVPSASNQGQQASSDMPAATNSAASGQRIRVTTDVLDIRINARGGDIVAAELKEFARTQNSEARFELLHADPAKLYIAQSGLVGENGTDSANGRPMFRVEQTTFEMTGDTLEVPLYFTAEDGTEIRKIFSFNKGGYDIGVRYEITNATDTTKSLQFYSQLKQLITEGSGNMMMPTYRGGAYSWDEDRYEKYDFDDMRDKPLSISTESGWVAMLEHYFVSAWIPREQSQTQMFSRVVGGNTAIMGMMYPTTRIEPGATETISATIFVGPKDQDAMAAVAEDLDLTVDYGFLWWLAQPIFKLLQFLQGFLINWGLAIIATTVVIKALLYPLTKAQYVSMAKMRLIQPKMAAMKERLGGDRQKMSQAMMKLYKEEKVNPLGGCLPMLLQLPIFLALYWVLLESVELRHAPLFLWIEDLSAKDPYYILPLLMGASMFLMQKLQPSPATDPMQQKLLQYMPVIFTVFFLWFPSGLVLYWLVSNLITIAQMLIIYRGLEKKGLMTRKGKKA</sequence>
<dbReference type="PANTHER" id="PTHR12428">
    <property type="entry name" value="OXA1"/>
    <property type="match status" value="1"/>
</dbReference>
<dbReference type="GO" id="GO:0051205">
    <property type="term" value="P:protein insertion into membrane"/>
    <property type="evidence" value="ECO:0007669"/>
    <property type="project" value="TreeGrafter"/>
</dbReference>
<evidence type="ECO:0000313" key="18">
    <source>
        <dbReference type="Proteomes" id="UP000194450"/>
    </source>
</evidence>
<dbReference type="PRINTS" id="PR00701">
    <property type="entry name" value="60KDINNERMP"/>
</dbReference>
<keyword evidence="8 13" id="KW-1133">Transmembrane helix</keyword>
<comment type="caution">
    <text evidence="13">Lacks conserved residue(s) required for the propagation of feature annotation.</text>
</comment>
<dbReference type="CDD" id="cd19961">
    <property type="entry name" value="EcYidC-like_peri"/>
    <property type="match status" value="1"/>
</dbReference>
<organism evidence="17 18">
    <name type="scientific">Pseudidiomarina planktonica</name>
    <dbReference type="NCBI Taxonomy" id="1323738"/>
    <lineage>
        <taxon>Bacteria</taxon>
        <taxon>Pseudomonadati</taxon>
        <taxon>Pseudomonadota</taxon>
        <taxon>Gammaproteobacteria</taxon>
        <taxon>Alteromonadales</taxon>
        <taxon>Idiomarinaceae</taxon>
        <taxon>Pseudidiomarina</taxon>
    </lineage>
</organism>
<evidence type="ECO:0000256" key="1">
    <source>
        <dbReference type="ARBA" id="ARBA00004429"/>
    </source>
</evidence>
<dbReference type="GO" id="GO:0005886">
    <property type="term" value="C:plasma membrane"/>
    <property type="evidence" value="ECO:0007669"/>
    <property type="project" value="UniProtKB-SubCell"/>
</dbReference>
<evidence type="ECO:0000313" key="17">
    <source>
        <dbReference type="EMBL" id="SMQ58169.1"/>
    </source>
</evidence>
<dbReference type="InterPro" id="IPR019998">
    <property type="entry name" value="Membr_insert_YidC"/>
</dbReference>
<dbReference type="InterPro" id="IPR047196">
    <property type="entry name" value="YidC_ALB_C"/>
</dbReference>
<reference evidence="18" key="1">
    <citation type="submission" date="2017-04" db="EMBL/GenBank/DDBJ databases">
        <authorList>
            <person name="Varghese N."/>
            <person name="Submissions S."/>
        </authorList>
    </citation>
    <scope>NUCLEOTIDE SEQUENCE [LARGE SCALE GENOMIC DNA]</scope>
</reference>
<evidence type="ECO:0000259" key="16">
    <source>
        <dbReference type="Pfam" id="PF14849"/>
    </source>
</evidence>
<feature type="domain" description="Membrane insertase YidC N-terminal" evidence="16">
    <location>
        <begin position="87"/>
        <end position="359"/>
    </location>
</feature>
<keyword evidence="6 13" id="KW-0812">Transmembrane</keyword>
<dbReference type="NCBIfam" id="NF002352">
    <property type="entry name" value="PRK01318.1-3"/>
    <property type="match status" value="1"/>
</dbReference>
<dbReference type="EMBL" id="FXWH01000001">
    <property type="protein sequence ID" value="SMQ58169.1"/>
    <property type="molecule type" value="Genomic_DNA"/>
</dbReference>
<keyword evidence="4 13" id="KW-0813">Transport</keyword>
<feature type="domain" description="Membrane insertase YidC/Oxa/ALB C-terminal" evidence="15">
    <location>
        <begin position="370"/>
        <end position="549"/>
    </location>
</feature>